<organism evidence="1">
    <name type="scientific">Lepeophtheirus salmonis</name>
    <name type="common">Salmon louse</name>
    <name type="synonym">Caligus salmonis</name>
    <dbReference type="NCBI Taxonomy" id="72036"/>
    <lineage>
        <taxon>Eukaryota</taxon>
        <taxon>Metazoa</taxon>
        <taxon>Ecdysozoa</taxon>
        <taxon>Arthropoda</taxon>
        <taxon>Crustacea</taxon>
        <taxon>Multicrustacea</taxon>
        <taxon>Hexanauplia</taxon>
        <taxon>Copepoda</taxon>
        <taxon>Siphonostomatoida</taxon>
        <taxon>Caligidae</taxon>
        <taxon>Lepeophtheirus</taxon>
    </lineage>
</organism>
<feature type="non-terminal residue" evidence="1">
    <location>
        <position position="1"/>
    </location>
</feature>
<dbReference type="EMBL" id="HACA01028804">
    <property type="protein sequence ID" value="CDW46165.1"/>
    <property type="molecule type" value="Transcribed_RNA"/>
</dbReference>
<name>A0A0K2V754_LEPSM</name>
<accession>A0A0K2V754</accession>
<proteinExistence type="predicted"/>
<protein>
    <submittedName>
        <fullName evidence="1">Uncharacterized protein</fullName>
    </submittedName>
</protein>
<evidence type="ECO:0000313" key="1">
    <source>
        <dbReference type="EMBL" id="CDW46165.1"/>
    </source>
</evidence>
<sequence length="39" mass="4822">FDHTSYNLYKILTCTKLSKKFHVRCHYQIRRSILDCLYL</sequence>
<reference evidence="1" key="1">
    <citation type="submission" date="2014-05" db="EMBL/GenBank/DDBJ databases">
        <authorList>
            <person name="Chronopoulou M."/>
        </authorList>
    </citation>
    <scope>NUCLEOTIDE SEQUENCE</scope>
    <source>
        <tissue evidence="1">Whole organism</tissue>
    </source>
</reference>
<dbReference type="AlphaFoldDB" id="A0A0K2V754"/>